<accession>A0ABN1QWL9</accession>
<feature type="transmembrane region" description="Helical" evidence="1">
    <location>
        <begin position="6"/>
        <end position="33"/>
    </location>
</feature>
<dbReference type="RefSeq" id="WP_344240070.1">
    <property type="nucleotide sequence ID" value="NZ_BAAAHH010000008.1"/>
</dbReference>
<dbReference type="Proteomes" id="UP001500665">
    <property type="component" value="Unassembled WGS sequence"/>
</dbReference>
<evidence type="ECO:0000256" key="1">
    <source>
        <dbReference type="SAM" id="Phobius"/>
    </source>
</evidence>
<reference evidence="2 3" key="1">
    <citation type="journal article" date="2019" name="Int. J. Syst. Evol. Microbiol.">
        <title>The Global Catalogue of Microorganisms (GCM) 10K type strain sequencing project: providing services to taxonomists for standard genome sequencing and annotation.</title>
        <authorList>
            <consortium name="The Broad Institute Genomics Platform"/>
            <consortium name="The Broad Institute Genome Sequencing Center for Infectious Disease"/>
            <person name="Wu L."/>
            <person name="Ma J."/>
        </authorList>
    </citation>
    <scope>NUCLEOTIDE SEQUENCE [LARGE SCALE GENOMIC DNA]</scope>
    <source>
        <strain evidence="2 3">JCM 10696</strain>
    </source>
</reference>
<gene>
    <name evidence="2" type="ORF">GCM10009550_24950</name>
</gene>
<organism evidence="2 3">
    <name type="scientific">Actinocorallia libanotica</name>
    <dbReference type="NCBI Taxonomy" id="46162"/>
    <lineage>
        <taxon>Bacteria</taxon>
        <taxon>Bacillati</taxon>
        <taxon>Actinomycetota</taxon>
        <taxon>Actinomycetes</taxon>
        <taxon>Streptosporangiales</taxon>
        <taxon>Thermomonosporaceae</taxon>
        <taxon>Actinocorallia</taxon>
    </lineage>
</organism>
<evidence type="ECO:0000313" key="3">
    <source>
        <dbReference type="Proteomes" id="UP001500665"/>
    </source>
</evidence>
<name>A0ABN1QWL9_9ACTN</name>
<keyword evidence="1" id="KW-0812">Transmembrane</keyword>
<comment type="caution">
    <text evidence="2">The sequence shown here is derived from an EMBL/GenBank/DDBJ whole genome shotgun (WGS) entry which is preliminary data.</text>
</comment>
<evidence type="ECO:0000313" key="2">
    <source>
        <dbReference type="EMBL" id="GAA0948512.1"/>
    </source>
</evidence>
<keyword evidence="1" id="KW-1133">Transmembrane helix</keyword>
<sequence length="41" mass="4112">MSEVLVASMGAVGFVLLVAMALAAGVALVFLALGGKKGRHR</sequence>
<protein>
    <submittedName>
        <fullName evidence="2">Uncharacterized protein</fullName>
    </submittedName>
</protein>
<keyword evidence="3" id="KW-1185">Reference proteome</keyword>
<dbReference type="EMBL" id="BAAAHH010000008">
    <property type="protein sequence ID" value="GAA0948512.1"/>
    <property type="molecule type" value="Genomic_DNA"/>
</dbReference>
<keyword evidence="1" id="KW-0472">Membrane</keyword>
<proteinExistence type="predicted"/>